<keyword evidence="3" id="KW-0251">Elongation factor</keyword>
<dbReference type="InterPro" id="IPR038510">
    <property type="entry name" value="Spt4_sf"/>
</dbReference>
<sequence length="173" mass="19160">MDFESHSGDESQPAAAAAAAAANVKEEAAGVLPLGFIRKVRTKEGNEKEKLQLKLRACISCRLVMTEQQFYEESCPNCAWLQMDGDRILRGGLPQLRMASDGRRQDFTRRVAPTAHGCRWTETGFYEEGCPNCAWLQMDGDRTEGVPGCYAVKVLGDLPDSIKDDAHRFAFAE</sequence>
<evidence type="ECO:0000256" key="1">
    <source>
        <dbReference type="ARBA" id="ARBA00023163"/>
    </source>
</evidence>
<dbReference type="Proteomes" id="UP000030750">
    <property type="component" value="Unassembled WGS sequence"/>
</dbReference>
<accession>U6LV74</accession>
<reference evidence="3" key="1">
    <citation type="submission" date="2013-10" db="EMBL/GenBank/DDBJ databases">
        <title>Genomic analysis of the causative agents of coccidiosis in chickens.</title>
        <authorList>
            <person name="Reid A.J."/>
            <person name="Blake D."/>
            <person name="Billington K."/>
            <person name="Browne H."/>
            <person name="Dunn M."/>
            <person name="Hung S."/>
            <person name="Kawahara F."/>
            <person name="Miranda-Saavedra D."/>
            <person name="Mourier T."/>
            <person name="Nagra H."/>
            <person name="Otto T.D."/>
            <person name="Rawlings N."/>
            <person name="Sanchez A."/>
            <person name="Sanders M."/>
            <person name="Subramaniam C."/>
            <person name="Tay Y."/>
            <person name="Dear P."/>
            <person name="Doerig C."/>
            <person name="Gruber A."/>
            <person name="Parkinson J."/>
            <person name="Shirley M."/>
            <person name="Wan K.L."/>
            <person name="Berriman M."/>
            <person name="Tomley F."/>
            <person name="Pain A."/>
        </authorList>
    </citation>
    <scope>NUCLEOTIDE SEQUENCE [LARGE SCALE GENOMIC DNA]</scope>
    <source>
        <strain evidence="3">Houghton</strain>
    </source>
</reference>
<protein>
    <submittedName>
        <fullName evidence="3">Transcription elongation factor SPT4, putative</fullName>
    </submittedName>
</protein>
<proteinExistence type="predicted"/>
<dbReference type="VEuPathDB" id="ToxoDB:EBH_0043870"/>
<evidence type="ECO:0000259" key="2">
    <source>
        <dbReference type="SMART" id="SM01389"/>
    </source>
</evidence>
<reference evidence="3" key="2">
    <citation type="submission" date="2013-10" db="EMBL/GenBank/DDBJ databases">
        <authorList>
            <person name="Aslett M."/>
        </authorList>
    </citation>
    <scope>NUCLEOTIDE SEQUENCE [LARGE SCALE GENOMIC DNA]</scope>
    <source>
        <strain evidence="3">Houghton</strain>
    </source>
</reference>
<organism evidence="3 4">
    <name type="scientific">Eimeria brunetti</name>
    <dbReference type="NCBI Taxonomy" id="51314"/>
    <lineage>
        <taxon>Eukaryota</taxon>
        <taxon>Sar</taxon>
        <taxon>Alveolata</taxon>
        <taxon>Apicomplexa</taxon>
        <taxon>Conoidasida</taxon>
        <taxon>Coccidia</taxon>
        <taxon>Eucoccidiorida</taxon>
        <taxon>Eimeriorina</taxon>
        <taxon>Eimeriidae</taxon>
        <taxon>Eimeria</taxon>
    </lineage>
</organism>
<dbReference type="GO" id="GO:0006355">
    <property type="term" value="P:regulation of DNA-templated transcription"/>
    <property type="evidence" value="ECO:0007669"/>
    <property type="project" value="InterPro"/>
</dbReference>
<name>U6LV74_9EIME</name>
<dbReference type="PANTHER" id="PTHR12882">
    <property type="entry name" value="SUPPRESSOR OF TY 4"/>
    <property type="match status" value="1"/>
</dbReference>
<feature type="domain" description="Spt4/RpoE2 zinc finger" evidence="2">
    <location>
        <begin position="55"/>
        <end position="155"/>
    </location>
</feature>
<evidence type="ECO:0000313" key="4">
    <source>
        <dbReference type="Proteomes" id="UP000030750"/>
    </source>
</evidence>
<dbReference type="EMBL" id="HG712988">
    <property type="protein sequence ID" value="CDJ51700.1"/>
    <property type="molecule type" value="Genomic_DNA"/>
</dbReference>
<dbReference type="GO" id="GO:0000993">
    <property type="term" value="F:RNA polymerase II complex binding"/>
    <property type="evidence" value="ECO:0007669"/>
    <property type="project" value="TreeGrafter"/>
</dbReference>
<dbReference type="PANTHER" id="PTHR12882:SF1">
    <property type="entry name" value="TRANSCRIPTION ELONGATION FACTOR SPT4"/>
    <property type="match status" value="1"/>
</dbReference>
<dbReference type="SMART" id="SM01389">
    <property type="entry name" value="Spt4"/>
    <property type="match status" value="1"/>
</dbReference>
<dbReference type="InterPro" id="IPR009287">
    <property type="entry name" value="Spt4"/>
</dbReference>
<dbReference type="GO" id="GO:0003746">
    <property type="term" value="F:translation elongation factor activity"/>
    <property type="evidence" value="ECO:0007669"/>
    <property type="project" value="UniProtKB-KW"/>
</dbReference>
<dbReference type="OrthoDB" id="248751at2759"/>
<keyword evidence="1" id="KW-0804">Transcription</keyword>
<dbReference type="Pfam" id="PF06093">
    <property type="entry name" value="Spt4"/>
    <property type="match status" value="1"/>
</dbReference>
<dbReference type="GO" id="GO:0008270">
    <property type="term" value="F:zinc ion binding"/>
    <property type="evidence" value="ECO:0007669"/>
    <property type="project" value="InterPro"/>
</dbReference>
<keyword evidence="3" id="KW-0648">Protein biosynthesis</keyword>
<keyword evidence="4" id="KW-1185">Reference proteome</keyword>
<dbReference type="GO" id="GO:0032044">
    <property type="term" value="C:DSIF complex"/>
    <property type="evidence" value="ECO:0007669"/>
    <property type="project" value="TreeGrafter"/>
</dbReference>
<evidence type="ECO:0000313" key="3">
    <source>
        <dbReference type="EMBL" id="CDJ51700.1"/>
    </source>
</evidence>
<gene>
    <name evidence="3" type="ORF">EBH_0043870</name>
</gene>
<dbReference type="InterPro" id="IPR022800">
    <property type="entry name" value="Spt4/RpoE2_Znf"/>
</dbReference>
<dbReference type="Gene3D" id="3.30.40.210">
    <property type="match status" value="1"/>
</dbReference>
<dbReference type="AlphaFoldDB" id="U6LV74"/>
<dbReference type="GO" id="GO:0140673">
    <property type="term" value="P:transcription elongation-coupled chromatin remodeling"/>
    <property type="evidence" value="ECO:0007669"/>
    <property type="project" value="InterPro"/>
</dbReference>